<gene>
    <name evidence="2" type="ORF">GCM10022222_42380</name>
</gene>
<dbReference type="EMBL" id="BAAAZN010000008">
    <property type="protein sequence ID" value="GAA3554247.1"/>
    <property type="molecule type" value="Genomic_DNA"/>
</dbReference>
<sequence>MLRAAHRRATPNTPSKLFADCIEGSRRVHVMLHARNAHYHTVPVASGDENAPDTFSHVRGGVAGEGFEPPKAEPSDLQGAVLEALTCIDADFGLVASALCPRRAC</sequence>
<reference evidence="3" key="1">
    <citation type="journal article" date="2019" name="Int. J. Syst. Evol. Microbiol.">
        <title>The Global Catalogue of Microorganisms (GCM) 10K type strain sequencing project: providing services to taxonomists for standard genome sequencing and annotation.</title>
        <authorList>
            <consortium name="The Broad Institute Genomics Platform"/>
            <consortium name="The Broad Institute Genome Sequencing Center for Infectious Disease"/>
            <person name="Wu L."/>
            <person name="Ma J."/>
        </authorList>
    </citation>
    <scope>NUCLEOTIDE SEQUENCE [LARGE SCALE GENOMIC DNA]</scope>
    <source>
        <strain evidence="3">JCM 16898</strain>
    </source>
</reference>
<protein>
    <submittedName>
        <fullName evidence="2">Uncharacterized protein</fullName>
    </submittedName>
</protein>
<keyword evidence="3" id="KW-1185">Reference proteome</keyword>
<name>A0ABP6WQL3_9PSEU</name>
<accession>A0ABP6WQL3</accession>
<evidence type="ECO:0000256" key="1">
    <source>
        <dbReference type="SAM" id="MobiDB-lite"/>
    </source>
</evidence>
<proteinExistence type="predicted"/>
<evidence type="ECO:0000313" key="2">
    <source>
        <dbReference type="EMBL" id="GAA3554247.1"/>
    </source>
</evidence>
<evidence type="ECO:0000313" key="3">
    <source>
        <dbReference type="Proteomes" id="UP001500689"/>
    </source>
</evidence>
<organism evidence="2 3">
    <name type="scientific">Amycolatopsis ultiminotia</name>
    <dbReference type="NCBI Taxonomy" id="543629"/>
    <lineage>
        <taxon>Bacteria</taxon>
        <taxon>Bacillati</taxon>
        <taxon>Actinomycetota</taxon>
        <taxon>Actinomycetes</taxon>
        <taxon>Pseudonocardiales</taxon>
        <taxon>Pseudonocardiaceae</taxon>
        <taxon>Amycolatopsis</taxon>
    </lineage>
</organism>
<feature type="region of interest" description="Disordered" evidence="1">
    <location>
        <begin position="43"/>
        <end position="74"/>
    </location>
</feature>
<dbReference type="Proteomes" id="UP001500689">
    <property type="component" value="Unassembled WGS sequence"/>
</dbReference>
<comment type="caution">
    <text evidence="2">The sequence shown here is derived from an EMBL/GenBank/DDBJ whole genome shotgun (WGS) entry which is preliminary data.</text>
</comment>